<dbReference type="AlphaFoldDB" id="A0A8H4XPJ4"/>
<evidence type="ECO:0000313" key="4">
    <source>
        <dbReference type="Proteomes" id="UP000635477"/>
    </source>
</evidence>
<evidence type="ECO:0000313" key="3">
    <source>
        <dbReference type="EMBL" id="KAF4982622.1"/>
    </source>
</evidence>
<organism evidence="3 4">
    <name type="scientific">Fusarium zealandicum</name>
    <dbReference type="NCBI Taxonomy" id="1053134"/>
    <lineage>
        <taxon>Eukaryota</taxon>
        <taxon>Fungi</taxon>
        <taxon>Dikarya</taxon>
        <taxon>Ascomycota</taxon>
        <taxon>Pezizomycotina</taxon>
        <taxon>Sordariomycetes</taxon>
        <taxon>Hypocreomycetidae</taxon>
        <taxon>Hypocreales</taxon>
        <taxon>Nectriaceae</taxon>
        <taxon>Fusarium</taxon>
        <taxon>Fusarium staphyleae species complex</taxon>
    </lineage>
</organism>
<dbReference type="PANTHER" id="PTHR12203:SF22">
    <property type="entry name" value="CAPSULE ASSOCIATED PROTEIN"/>
    <property type="match status" value="1"/>
</dbReference>
<gene>
    <name evidence="3" type="ORF">FZEAL_1788</name>
</gene>
<sequence length="611" mass="71457">MLVMWPRFKQWLAKWPSRLVFRYLSTLFLVCFAITNYLLWTHSQGWDVTEPKGPVTLGPKHPIKKLMADARARHESLLTKRSYNLHDAAERYRSRRGRHPPPGFDKWVEAALASDTIVVEDYFDRIYKDLTPYWALDSHTLARRAAAWHWVVKVRSGQATGEGETEGRVPWLQEWTNLVKEFAKDLPDVDMPINYMDEPRLLVPFEDLSKLVDHERDHRRMPPVKEVVTRFKSLAKLDAQKPQPYDPAWFNGSHSYWELARVTCDPNTPSRNVQPVSDPKAPVEYPTDWSPDYMYKGYVKNWTAAQDPCLQPHLRQMHGSFVKPLSLSTSKELIPLFGGSKLPMNNEILIPGAMYLTKNEFYSGGEKMGPAWHTKKTGVVWRGDASGGEPTADVWHRFHRHRLMQMLNGSYVDSVEHGGVKPKTFELPTPDRYNSTHRQSNSVGDWLKKFADCGFTRLLCHEQCSHVEPYFRELPHMPMKEQYRFKFLPDTDGNSFSARFRGFLRSSSMPLKATVYAEWHDDRLTPWKHFVPFDNTYQDLYPILEFFTDKEAGGDDAARYIAEEGKEWSEQVLRREDMRLYVWRLLLEWARICDEDRDRIGFIRDLVEPRQ</sequence>
<dbReference type="SMART" id="SM00672">
    <property type="entry name" value="CAP10"/>
    <property type="match status" value="1"/>
</dbReference>
<evidence type="ECO:0000259" key="2">
    <source>
        <dbReference type="SMART" id="SM00672"/>
    </source>
</evidence>
<keyword evidence="1" id="KW-1133">Transmembrane helix</keyword>
<accession>A0A8H4XPJ4</accession>
<keyword evidence="1" id="KW-0812">Transmembrane</keyword>
<evidence type="ECO:0000256" key="1">
    <source>
        <dbReference type="SAM" id="Phobius"/>
    </source>
</evidence>
<dbReference type="OrthoDB" id="541052at2759"/>
<feature type="transmembrane region" description="Helical" evidence="1">
    <location>
        <begin position="20"/>
        <end position="40"/>
    </location>
</feature>
<dbReference type="InterPro" id="IPR006598">
    <property type="entry name" value="CAP10"/>
</dbReference>
<dbReference type="InterPro" id="IPR051091">
    <property type="entry name" value="O-Glucosyltr/Glycosyltrsf_90"/>
</dbReference>
<dbReference type="Proteomes" id="UP000635477">
    <property type="component" value="Unassembled WGS sequence"/>
</dbReference>
<keyword evidence="1" id="KW-0472">Membrane</keyword>
<name>A0A8H4XPJ4_9HYPO</name>
<reference evidence="3" key="2">
    <citation type="submission" date="2020-05" db="EMBL/GenBank/DDBJ databases">
        <authorList>
            <person name="Kim H.-S."/>
            <person name="Proctor R.H."/>
            <person name="Brown D.W."/>
        </authorList>
    </citation>
    <scope>NUCLEOTIDE SEQUENCE</scope>
    <source>
        <strain evidence="3">NRRL 22465</strain>
    </source>
</reference>
<comment type="caution">
    <text evidence="3">The sequence shown here is derived from an EMBL/GenBank/DDBJ whole genome shotgun (WGS) entry which is preliminary data.</text>
</comment>
<dbReference type="Pfam" id="PF05686">
    <property type="entry name" value="Glyco_transf_90"/>
    <property type="match status" value="1"/>
</dbReference>
<dbReference type="PANTHER" id="PTHR12203">
    <property type="entry name" value="KDEL LYS-ASP-GLU-LEU CONTAINING - RELATED"/>
    <property type="match status" value="1"/>
</dbReference>
<proteinExistence type="predicted"/>
<reference evidence="3" key="1">
    <citation type="journal article" date="2020" name="BMC Genomics">
        <title>Correction to: Identification and distribution of gene clusters required for synthesis of sphingolipid metabolism inhibitors in diverse species of the filamentous fungus Fusarium.</title>
        <authorList>
            <person name="Kim H.S."/>
            <person name="Lohmar J.M."/>
            <person name="Busman M."/>
            <person name="Brown D.W."/>
            <person name="Naumann T.A."/>
            <person name="Divon H.H."/>
            <person name="Lysoe E."/>
            <person name="Uhlig S."/>
            <person name="Proctor R.H."/>
        </authorList>
    </citation>
    <scope>NUCLEOTIDE SEQUENCE</scope>
    <source>
        <strain evidence="3">NRRL 22465</strain>
    </source>
</reference>
<protein>
    <recommendedName>
        <fullName evidence="2">Glycosyl transferase CAP10 domain-containing protein</fullName>
    </recommendedName>
</protein>
<keyword evidence="4" id="KW-1185">Reference proteome</keyword>
<dbReference type="EMBL" id="JABEYC010000105">
    <property type="protein sequence ID" value="KAF4982622.1"/>
    <property type="molecule type" value="Genomic_DNA"/>
</dbReference>
<feature type="domain" description="Glycosyl transferase CAP10" evidence="2">
    <location>
        <begin position="306"/>
        <end position="596"/>
    </location>
</feature>